<protein>
    <recommendedName>
        <fullName evidence="4">OsmC-like protein</fullName>
    </recommendedName>
</protein>
<dbReference type="InterPro" id="IPR019953">
    <property type="entry name" value="OHR"/>
</dbReference>
<proteinExistence type="inferred from homology"/>
<dbReference type="AlphaFoldDB" id="A0A6A6FNL3"/>
<reference evidence="2" key="1">
    <citation type="journal article" date="2020" name="Stud. Mycol.">
        <title>101 Dothideomycetes genomes: a test case for predicting lifestyles and emergence of pathogens.</title>
        <authorList>
            <person name="Haridas S."/>
            <person name="Albert R."/>
            <person name="Binder M."/>
            <person name="Bloem J."/>
            <person name="Labutti K."/>
            <person name="Salamov A."/>
            <person name="Andreopoulos B."/>
            <person name="Baker S."/>
            <person name="Barry K."/>
            <person name="Bills G."/>
            <person name="Bluhm B."/>
            <person name="Cannon C."/>
            <person name="Castanera R."/>
            <person name="Culley D."/>
            <person name="Daum C."/>
            <person name="Ezra D."/>
            <person name="Gonzalez J."/>
            <person name="Henrissat B."/>
            <person name="Kuo A."/>
            <person name="Liang C."/>
            <person name="Lipzen A."/>
            <person name="Lutzoni F."/>
            <person name="Magnuson J."/>
            <person name="Mondo S."/>
            <person name="Nolan M."/>
            <person name="Ohm R."/>
            <person name="Pangilinan J."/>
            <person name="Park H.-J."/>
            <person name="Ramirez L."/>
            <person name="Alfaro M."/>
            <person name="Sun H."/>
            <person name="Tritt A."/>
            <person name="Yoshinaga Y."/>
            <person name="Zwiers L.-H."/>
            <person name="Turgeon B."/>
            <person name="Goodwin S."/>
            <person name="Spatafora J."/>
            <person name="Crous P."/>
            <person name="Grigoriev I."/>
        </authorList>
    </citation>
    <scope>NUCLEOTIDE SEQUENCE</scope>
    <source>
        <strain evidence="2">SCOH1-5</strain>
    </source>
</reference>
<evidence type="ECO:0008006" key="4">
    <source>
        <dbReference type="Google" id="ProtNLM"/>
    </source>
</evidence>
<dbReference type="Gene3D" id="2.20.25.10">
    <property type="match status" value="1"/>
</dbReference>
<dbReference type="InterPro" id="IPR036102">
    <property type="entry name" value="OsmC/Ohrsf"/>
</dbReference>
<evidence type="ECO:0000313" key="3">
    <source>
        <dbReference type="Proteomes" id="UP000799539"/>
    </source>
</evidence>
<dbReference type="PANTHER" id="PTHR33797">
    <property type="entry name" value="ORGANIC HYDROPEROXIDE RESISTANCE PROTEIN-LIKE"/>
    <property type="match status" value="1"/>
</dbReference>
<keyword evidence="3" id="KW-1185">Reference proteome</keyword>
<dbReference type="InterPro" id="IPR003718">
    <property type="entry name" value="OsmC/Ohr_fam"/>
</dbReference>
<sequence length="186" mass="19913">MSTMRTLQPLLLVRSTPRLVPRNTTTTIFPIKQKQQLRHLNKSTAPSLYAAHATVTGARKGKISAENLNLQLAQPKAMGGSGGGTNPEELFAAGYGACFQSAMNAVAPMMGVKFPSDSVVDTTVHLIGSLKELDLGIRVEMKVKVSKGSGVQKEEVEKLVEKTKGVCPYSRATEGNVVTSVEVVME</sequence>
<dbReference type="PANTHER" id="PTHR33797:SF2">
    <property type="entry name" value="ORGANIC HYDROPEROXIDE RESISTANCE PROTEIN-LIKE"/>
    <property type="match status" value="1"/>
</dbReference>
<dbReference type="OrthoDB" id="60422at2759"/>
<dbReference type="GO" id="GO:0006979">
    <property type="term" value="P:response to oxidative stress"/>
    <property type="evidence" value="ECO:0007669"/>
    <property type="project" value="InterPro"/>
</dbReference>
<accession>A0A6A6FNL3</accession>
<dbReference type="Proteomes" id="UP000799539">
    <property type="component" value="Unassembled WGS sequence"/>
</dbReference>
<dbReference type="InterPro" id="IPR015946">
    <property type="entry name" value="KH_dom-like_a/b"/>
</dbReference>
<dbReference type="Gene3D" id="3.30.300.20">
    <property type="match status" value="1"/>
</dbReference>
<evidence type="ECO:0000313" key="2">
    <source>
        <dbReference type="EMBL" id="KAF2215066.1"/>
    </source>
</evidence>
<dbReference type="SUPFAM" id="SSF82784">
    <property type="entry name" value="OsmC-like"/>
    <property type="match status" value="1"/>
</dbReference>
<comment type="similarity">
    <text evidence="1">Belongs to the OsmC/Ohr family.</text>
</comment>
<gene>
    <name evidence="2" type="ORF">CERZMDRAFT_90284</name>
</gene>
<dbReference type="NCBIfam" id="TIGR03561">
    <property type="entry name" value="organ_hyd_perox"/>
    <property type="match status" value="1"/>
</dbReference>
<name>A0A6A6FNL3_9PEZI</name>
<evidence type="ECO:0000256" key="1">
    <source>
        <dbReference type="ARBA" id="ARBA00007378"/>
    </source>
</evidence>
<dbReference type="Pfam" id="PF02566">
    <property type="entry name" value="OsmC"/>
    <property type="match status" value="1"/>
</dbReference>
<organism evidence="2 3">
    <name type="scientific">Cercospora zeae-maydis SCOH1-5</name>
    <dbReference type="NCBI Taxonomy" id="717836"/>
    <lineage>
        <taxon>Eukaryota</taxon>
        <taxon>Fungi</taxon>
        <taxon>Dikarya</taxon>
        <taxon>Ascomycota</taxon>
        <taxon>Pezizomycotina</taxon>
        <taxon>Dothideomycetes</taxon>
        <taxon>Dothideomycetidae</taxon>
        <taxon>Mycosphaerellales</taxon>
        <taxon>Mycosphaerellaceae</taxon>
        <taxon>Cercospora</taxon>
    </lineage>
</organism>
<dbReference type="EMBL" id="ML992667">
    <property type="protein sequence ID" value="KAF2215066.1"/>
    <property type="molecule type" value="Genomic_DNA"/>
</dbReference>